<proteinExistence type="predicted"/>
<dbReference type="Gene3D" id="3.40.50.300">
    <property type="entry name" value="P-loop containing nucleotide triphosphate hydrolases"/>
    <property type="match status" value="1"/>
</dbReference>
<dbReference type="InterPro" id="IPR049945">
    <property type="entry name" value="AAA_22"/>
</dbReference>
<dbReference type="KEGG" id="lak:106160286"/>
<reference evidence="3" key="1">
    <citation type="submission" date="2025-08" db="UniProtKB">
        <authorList>
            <consortium name="RefSeq"/>
        </authorList>
    </citation>
    <scope>IDENTIFICATION</scope>
    <source>
        <tissue evidence="3">Gonads</tissue>
    </source>
</reference>
<evidence type="ECO:0000313" key="3">
    <source>
        <dbReference type="RefSeq" id="XP_013392289.1"/>
    </source>
</evidence>
<name>A0A1S3I4J5_LINAN</name>
<dbReference type="InParanoid" id="A0A1S3I4J5"/>
<dbReference type="PANTHER" id="PTHR47691:SF3">
    <property type="entry name" value="HTH-TYPE TRANSCRIPTIONAL REGULATOR RV0890C-RELATED"/>
    <property type="match status" value="1"/>
</dbReference>
<dbReference type="GO" id="GO:0016887">
    <property type="term" value="F:ATP hydrolysis activity"/>
    <property type="evidence" value="ECO:0007669"/>
    <property type="project" value="InterPro"/>
</dbReference>
<gene>
    <name evidence="3" type="primary">LOC106160286</name>
</gene>
<accession>A0A1S3I4J5</accession>
<dbReference type="SUPFAM" id="SSF52540">
    <property type="entry name" value="P-loop containing nucleoside triphosphate hydrolases"/>
    <property type="match status" value="1"/>
</dbReference>
<dbReference type="GeneID" id="106160286"/>
<organism evidence="2 3">
    <name type="scientific">Lingula anatina</name>
    <name type="common">Brachiopod</name>
    <name type="synonym">Lingula unguis</name>
    <dbReference type="NCBI Taxonomy" id="7574"/>
    <lineage>
        <taxon>Eukaryota</taxon>
        <taxon>Metazoa</taxon>
        <taxon>Spiralia</taxon>
        <taxon>Lophotrochozoa</taxon>
        <taxon>Brachiopoda</taxon>
        <taxon>Linguliformea</taxon>
        <taxon>Lingulata</taxon>
        <taxon>Lingulida</taxon>
        <taxon>Linguloidea</taxon>
        <taxon>Lingulidae</taxon>
        <taxon>Lingula</taxon>
    </lineage>
</organism>
<dbReference type="InterPro" id="IPR027417">
    <property type="entry name" value="P-loop_NTPase"/>
</dbReference>
<keyword evidence="2" id="KW-1185">Reference proteome</keyword>
<feature type="domain" description="ORC1/DEAH AAA+ ATPase" evidence="1">
    <location>
        <begin position="64"/>
        <end position="179"/>
    </location>
</feature>
<evidence type="ECO:0000313" key="2">
    <source>
        <dbReference type="Proteomes" id="UP000085678"/>
    </source>
</evidence>
<protein>
    <submittedName>
        <fullName evidence="3">Uncharacterized protein LOC106160286</fullName>
    </submittedName>
</protein>
<dbReference type="RefSeq" id="XP_013392289.1">
    <property type="nucleotide sequence ID" value="XM_013536835.1"/>
</dbReference>
<dbReference type="Pfam" id="PF13401">
    <property type="entry name" value="AAA_22"/>
    <property type="match status" value="1"/>
</dbReference>
<evidence type="ECO:0000259" key="1">
    <source>
        <dbReference type="Pfam" id="PF13401"/>
    </source>
</evidence>
<dbReference type="PRINTS" id="PR00364">
    <property type="entry name" value="DISEASERSIST"/>
</dbReference>
<dbReference type="OrthoDB" id="6136658at2759"/>
<sequence length="482" mass="54353">MKGQMSETKTPKNILNLGELVHEDPPGSFARHLMSLNLPTKDNNFCGREVELREIQQDMNNKTEVLLLTGMGGIGKTSIAVEMGHRMSEEGRDVLFLDMRQVGKLDLFRLLLVQHYNLEEITNPNADLHNLFQKTLSDIKSATVVIFDNIDHLLSDEKRKEFLKLVQDMLKASKHLALVCTSRESFDLMSVKVVERHIPPLDDSSSTQLLFQLTPEREAGVLKEIAARCGHSPLALKLLASQIENKGSLQVLEEMKEIGVSEVAHDHLFEGLVPYFEKSLQTLADRDKYLFFGLYIFPVSFHISEVSEIFEINEDKCKEILDSLTSKSVVNRVSGQVYDLHPVLKAFSEYKANFDPDKKLKIETAYCKFYGEMATVLAAMTGLKLSQIVEESRAIPKLLLAARLLLKQLSNYQLEQNPSSTTTSTTAMDTYRSTYTAIIQNVYSIASVFKELQLFREAQDLSEECSQLSKAMSSQTEISVQG</sequence>
<dbReference type="Proteomes" id="UP000085678">
    <property type="component" value="Unplaced"/>
</dbReference>
<dbReference type="PANTHER" id="PTHR47691">
    <property type="entry name" value="REGULATOR-RELATED"/>
    <property type="match status" value="1"/>
</dbReference>
<dbReference type="AlphaFoldDB" id="A0A1S3I4J5"/>